<evidence type="ECO:0000256" key="5">
    <source>
        <dbReference type="HAMAP-Rule" id="MF_01145"/>
    </source>
</evidence>
<keyword evidence="5" id="KW-0472">Membrane</keyword>
<keyword evidence="4 5" id="KW-0413">Isomerase</keyword>
<evidence type="ECO:0000313" key="10">
    <source>
        <dbReference type="Proteomes" id="UP000480246"/>
    </source>
</evidence>
<accession>A0A7C8GWP2</accession>
<evidence type="ECO:0000256" key="6">
    <source>
        <dbReference type="SAM" id="MobiDB-lite"/>
    </source>
</evidence>
<evidence type="ECO:0000313" key="9">
    <source>
        <dbReference type="EMBL" id="KAB8139030.1"/>
    </source>
</evidence>
<dbReference type="Gene3D" id="3.10.50.40">
    <property type="match status" value="1"/>
</dbReference>
<comment type="function">
    <text evidence="5">Plays a major role in protein secretion by helping the post-translocational extracellular folding of several secreted proteins.</text>
</comment>
<dbReference type="PROSITE" id="PS01096">
    <property type="entry name" value="PPIC_PPIASE_1"/>
    <property type="match status" value="1"/>
</dbReference>
<evidence type="ECO:0000256" key="1">
    <source>
        <dbReference type="ARBA" id="ARBA00000971"/>
    </source>
</evidence>
<dbReference type="SUPFAM" id="SSF54534">
    <property type="entry name" value="FKBP-like"/>
    <property type="match status" value="1"/>
</dbReference>
<dbReference type="GO" id="GO:0003755">
    <property type="term" value="F:peptidyl-prolyl cis-trans isomerase activity"/>
    <property type="evidence" value="ECO:0007669"/>
    <property type="project" value="UniProtKB-UniRule"/>
</dbReference>
<keyword evidence="2 5" id="KW-0732">Signal</keyword>
<dbReference type="EMBL" id="WEID01000008">
    <property type="protein sequence ID" value="KAB8139030.1"/>
    <property type="molecule type" value="Genomic_DNA"/>
</dbReference>
<name>A0A7C8GWP2_9BACI</name>
<feature type="region of interest" description="Disordered" evidence="6">
    <location>
        <begin position="285"/>
        <end position="338"/>
    </location>
</feature>
<gene>
    <name evidence="5" type="primary">prsA</name>
    <name evidence="9" type="ORF">F9U64_02205</name>
</gene>
<keyword evidence="5" id="KW-0564">Palmitate</keyword>
<reference evidence="9 10" key="1">
    <citation type="submission" date="2019-10" db="EMBL/GenBank/DDBJ databases">
        <title>Gracilibacillus sp. nov. isolated from rice seeds.</title>
        <authorList>
            <person name="He S."/>
        </authorList>
    </citation>
    <scope>NUCLEOTIDE SEQUENCE [LARGE SCALE GENOMIC DNA]</scope>
    <source>
        <strain evidence="9 10">TD8</strain>
    </source>
</reference>
<comment type="catalytic activity">
    <reaction evidence="1 5">
        <text>[protein]-peptidylproline (omega=180) = [protein]-peptidylproline (omega=0)</text>
        <dbReference type="Rhea" id="RHEA:16237"/>
        <dbReference type="Rhea" id="RHEA-COMP:10747"/>
        <dbReference type="Rhea" id="RHEA-COMP:10748"/>
        <dbReference type="ChEBI" id="CHEBI:83833"/>
        <dbReference type="ChEBI" id="CHEBI:83834"/>
        <dbReference type="EC" id="5.2.1.8"/>
    </reaction>
</comment>
<dbReference type="InterPro" id="IPR046357">
    <property type="entry name" value="PPIase_dom_sf"/>
</dbReference>
<dbReference type="Proteomes" id="UP000480246">
    <property type="component" value="Unassembled WGS sequence"/>
</dbReference>
<evidence type="ECO:0000256" key="7">
    <source>
        <dbReference type="SAM" id="SignalP"/>
    </source>
</evidence>
<dbReference type="HAMAP" id="MF_01145">
    <property type="entry name" value="Foldase_PrsA"/>
    <property type="match status" value="1"/>
</dbReference>
<dbReference type="Pfam" id="PF00639">
    <property type="entry name" value="Rotamase"/>
    <property type="match status" value="1"/>
</dbReference>
<evidence type="ECO:0000256" key="4">
    <source>
        <dbReference type="ARBA" id="ARBA00023235"/>
    </source>
</evidence>
<evidence type="ECO:0000256" key="2">
    <source>
        <dbReference type="ARBA" id="ARBA00022729"/>
    </source>
</evidence>
<sequence length="338" mass="37404">MKKLFMTVTVAASVIALSACSSNESETVVETSSGNITKEALYEQMLETNGEAAIQDMVIKTILEDKYEVSDADVDAEIETYKEQFGDQWEMVLQSNGYADEDAFKEDLKFQLLQEKAITEDVEVTEEEINQRYERMQTELVASHILVADEATANEVLDKLNAGEDFAALAEEYSTDTGSKANGGDLGQFGPGKMVPEFEDAAYNLEVDEISEPVQTQHGFHVIKVTDRVAVEDVEPLEDIQDQIRREIAMTKVDQAAMQTKIQELITDANIDVKIDQYSDLFAAPEQPAPEEGATQETEEPTESEDSANTEESTDESANTEDSANTEENTDTEESANQ</sequence>
<evidence type="ECO:0000259" key="8">
    <source>
        <dbReference type="PROSITE" id="PS50198"/>
    </source>
</evidence>
<dbReference type="PANTHER" id="PTHR47245:SF1">
    <property type="entry name" value="FOLDASE PROTEIN PRSA"/>
    <property type="match status" value="1"/>
</dbReference>
<dbReference type="InterPro" id="IPR023058">
    <property type="entry name" value="PPIase_PpiC_CS"/>
</dbReference>
<keyword evidence="5" id="KW-1003">Cell membrane</keyword>
<dbReference type="PROSITE" id="PS51257">
    <property type="entry name" value="PROKAR_LIPOPROTEIN"/>
    <property type="match status" value="1"/>
</dbReference>
<comment type="caution">
    <text evidence="9">The sequence shown here is derived from an EMBL/GenBank/DDBJ whole genome shotgun (WGS) entry which is preliminary data.</text>
</comment>
<feature type="chain" id="PRO_5028908006" description="Foldase protein PrsA" evidence="7">
    <location>
        <begin position="22"/>
        <end position="338"/>
    </location>
</feature>
<dbReference type="AlphaFoldDB" id="A0A7C8GWP2"/>
<keyword evidence="10" id="KW-1185">Reference proteome</keyword>
<feature type="compositionally biased region" description="Acidic residues" evidence="6">
    <location>
        <begin position="297"/>
        <end position="338"/>
    </location>
</feature>
<protein>
    <recommendedName>
        <fullName evidence="5">Foldase protein PrsA</fullName>
        <ecNumber evidence="5">5.2.1.8</ecNumber>
    </recommendedName>
</protein>
<dbReference type="InterPro" id="IPR023059">
    <property type="entry name" value="Foldase_PrsA"/>
</dbReference>
<dbReference type="RefSeq" id="WP_153401205.1">
    <property type="nucleotide sequence ID" value="NZ_ML762424.1"/>
</dbReference>
<dbReference type="InterPro" id="IPR000297">
    <property type="entry name" value="PPIase_PpiC"/>
</dbReference>
<comment type="similarity">
    <text evidence="5">Belongs to the PrsA family.</text>
</comment>
<comment type="subcellular location">
    <subcellularLocation>
        <location evidence="5">Cell membrane</location>
        <topology evidence="5">Lipid-anchor</topology>
    </subcellularLocation>
</comment>
<evidence type="ECO:0000256" key="3">
    <source>
        <dbReference type="ARBA" id="ARBA00023110"/>
    </source>
</evidence>
<dbReference type="OrthoDB" id="14196at2"/>
<keyword evidence="5" id="KW-0449">Lipoprotein</keyword>
<proteinExistence type="inferred from homology"/>
<organism evidence="9 10">
    <name type="scientific">Gracilibacillus oryzae</name>
    <dbReference type="NCBI Taxonomy" id="1672701"/>
    <lineage>
        <taxon>Bacteria</taxon>
        <taxon>Bacillati</taxon>
        <taxon>Bacillota</taxon>
        <taxon>Bacilli</taxon>
        <taxon>Bacillales</taxon>
        <taxon>Bacillaceae</taxon>
        <taxon>Gracilibacillus</taxon>
    </lineage>
</organism>
<dbReference type="PANTHER" id="PTHR47245">
    <property type="entry name" value="PEPTIDYLPROLYL ISOMERASE"/>
    <property type="match status" value="1"/>
</dbReference>
<feature type="signal peptide" evidence="7">
    <location>
        <begin position="1"/>
        <end position="21"/>
    </location>
</feature>
<dbReference type="InterPro" id="IPR050245">
    <property type="entry name" value="PrsA_foldase"/>
</dbReference>
<dbReference type="GO" id="GO:0006457">
    <property type="term" value="P:protein folding"/>
    <property type="evidence" value="ECO:0007669"/>
    <property type="project" value="UniProtKB-UniRule"/>
</dbReference>
<dbReference type="PROSITE" id="PS50198">
    <property type="entry name" value="PPIC_PPIASE_2"/>
    <property type="match status" value="1"/>
</dbReference>
<feature type="domain" description="PpiC" evidence="8">
    <location>
        <begin position="137"/>
        <end position="227"/>
    </location>
</feature>
<dbReference type="GO" id="GO:0005886">
    <property type="term" value="C:plasma membrane"/>
    <property type="evidence" value="ECO:0007669"/>
    <property type="project" value="UniProtKB-SubCell"/>
</dbReference>
<keyword evidence="3 5" id="KW-0697">Rotamase</keyword>
<dbReference type="EC" id="5.2.1.8" evidence="5"/>